<keyword evidence="10" id="KW-1185">Reference proteome</keyword>
<feature type="transmembrane region" description="Helical" evidence="7">
    <location>
        <begin position="116"/>
        <end position="138"/>
    </location>
</feature>
<reference evidence="9 10" key="1">
    <citation type="journal article" date="2014" name="BMC Genomics">
        <title>Genome sequencing of four Aureobasidium pullulans varieties: biotechnological potential, stress tolerance, and description of new species.</title>
        <authorList>
            <person name="Gostin Ar C."/>
            <person name="Ohm R.A."/>
            <person name="Kogej T."/>
            <person name="Sonjak S."/>
            <person name="Turk M."/>
            <person name="Zajc J."/>
            <person name="Zalar P."/>
            <person name="Grube M."/>
            <person name="Sun H."/>
            <person name="Han J."/>
            <person name="Sharma A."/>
            <person name="Chiniquy J."/>
            <person name="Ngan C.Y."/>
            <person name="Lipzen A."/>
            <person name="Barry K."/>
            <person name="Grigoriev I.V."/>
            <person name="Gunde-Cimerman N."/>
        </authorList>
    </citation>
    <scope>NUCLEOTIDE SEQUENCE [LARGE SCALE GENOMIC DNA]</scope>
    <source>
        <strain evidence="9 10">EXF-150</strain>
    </source>
</reference>
<dbReference type="STRING" id="1043002.A0A074XAV5"/>
<evidence type="ECO:0000259" key="8">
    <source>
        <dbReference type="Pfam" id="PF00324"/>
    </source>
</evidence>
<dbReference type="AlphaFoldDB" id="A0A074XAV5"/>
<evidence type="ECO:0000256" key="4">
    <source>
        <dbReference type="ARBA" id="ARBA00022989"/>
    </source>
</evidence>
<comment type="subcellular location">
    <subcellularLocation>
        <location evidence="1">Membrane</location>
        <topology evidence="1">Multi-pass membrane protein</topology>
    </subcellularLocation>
</comment>
<keyword evidence="5 7" id="KW-0472">Membrane</keyword>
<evidence type="ECO:0000256" key="1">
    <source>
        <dbReference type="ARBA" id="ARBA00004141"/>
    </source>
</evidence>
<accession>A0A074XAV5</accession>
<keyword evidence="2" id="KW-0813">Transport</keyword>
<dbReference type="GeneID" id="40746212"/>
<name>A0A074XAV5_AURPU</name>
<dbReference type="Proteomes" id="UP000030706">
    <property type="component" value="Unassembled WGS sequence"/>
</dbReference>
<dbReference type="InterPro" id="IPR004841">
    <property type="entry name" value="AA-permease/SLC12A_dom"/>
</dbReference>
<dbReference type="Pfam" id="PF00324">
    <property type="entry name" value="AA_permease"/>
    <property type="match status" value="1"/>
</dbReference>
<feature type="compositionally biased region" description="Basic and acidic residues" evidence="6">
    <location>
        <begin position="595"/>
        <end position="617"/>
    </location>
</feature>
<feature type="transmembrane region" description="Helical" evidence="7">
    <location>
        <begin position="483"/>
        <end position="504"/>
    </location>
</feature>
<dbReference type="HOGENOM" id="CLU_024512_2_0_1"/>
<dbReference type="Gene3D" id="1.20.1740.10">
    <property type="entry name" value="Amino acid/polyamine transporter I"/>
    <property type="match status" value="1"/>
</dbReference>
<evidence type="ECO:0000256" key="6">
    <source>
        <dbReference type="SAM" id="MobiDB-lite"/>
    </source>
</evidence>
<feature type="transmembrane region" description="Helical" evidence="7">
    <location>
        <begin position="267"/>
        <end position="289"/>
    </location>
</feature>
<gene>
    <name evidence="9" type="ORF">M438DRAFT_336614</name>
</gene>
<feature type="transmembrane region" description="Helical" evidence="7">
    <location>
        <begin position="345"/>
        <end position="365"/>
    </location>
</feature>
<dbReference type="OrthoDB" id="3900342at2759"/>
<feature type="transmembrane region" description="Helical" evidence="7">
    <location>
        <begin position="150"/>
        <end position="171"/>
    </location>
</feature>
<evidence type="ECO:0000313" key="9">
    <source>
        <dbReference type="EMBL" id="KEQ82630.1"/>
    </source>
</evidence>
<feature type="transmembrane region" description="Helical" evidence="7">
    <location>
        <begin position="177"/>
        <end position="196"/>
    </location>
</feature>
<dbReference type="PANTHER" id="PTHR43495">
    <property type="entry name" value="GABA PERMEASE"/>
    <property type="match status" value="1"/>
</dbReference>
<feature type="transmembrane region" description="Helical" evidence="7">
    <location>
        <begin position="516"/>
        <end position="534"/>
    </location>
</feature>
<dbReference type="PIRSF" id="PIRSF006060">
    <property type="entry name" value="AA_transporter"/>
    <property type="match status" value="1"/>
</dbReference>
<feature type="transmembrane region" description="Helical" evidence="7">
    <location>
        <begin position="436"/>
        <end position="457"/>
    </location>
</feature>
<keyword evidence="3 7" id="KW-0812">Transmembrane</keyword>
<feature type="region of interest" description="Disordered" evidence="6">
    <location>
        <begin position="593"/>
        <end position="619"/>
    </location>
</feature>
<evidence type="ECO:0000256" key="7">
    <source>
        <dbReference type="SAM" id="Phobius"/>
    </source>
</evidence>
<protein>
    <recommendedName>
        <fullName evidence="8">Amino acid permease/ SLC12A domain-containing protein</fullName>
    </recommendedName>
</protein>
<dbReference type="InterPro" id="IPR004840">
    <property type="entry name" value="Amino_acid_permease_CS"/>
</dbReference>
<dbReference type="PANTHER" id="PTHR43495:SF5">
    <property type="entry name" value="GAMMA-AMINOBUTYRIC ACID PERMEASE"/>
    <property type="match status" value="1"/>
</dbReference>
<evidence type="ECO:0000313" key="10">
    <source>
        <dbReference type="Proteomes" id="UP000030706"/>
    </source>
</evidence>
<dbReference type="PROSITE" id="PS00218">
    <property type="entry name" value="AMINO_ACID_PERMEASE_1"/>
    <property type="match status" value="1"/>
</dbReference>
<evidence type="ECO:0000256" key="5">
    <source>
        <dbReference type="ARBA" id="ARBA00023136"/>
    </source>
</evidence>
<feature type="domain" description="Amino acid permease/ SLC12A" evidence="8">
    <location>
        <begin position="36"/>
        <end position="535"/>
    </location>
</feature>
<feature type="transmembrane region" description="Helical" evidence="7">
    <location>
        <begin position="62"/>
        <end position="83"/>
    </location>
</feature>
<dbReference type="GO" id="GO:0055085">
    <property type="term" value="P:transmembrane transport"/>
    <property type="evidence" value="ECO:0007669"/>
    <property type="project" value="InterPro"/>
</dbReference>
<dbReference type="EMBL" id="KL584986">
    <property type="protein sequence ID" value="KEQ82630.1"/>
    <property type="molecule type" value="Genomic_DNA"/>
</dbReference>
<dbReference type="RefSeq" id="XP_029758817.1">
    <property type="nucleotide sequence ID" value="XM_029903906.1"/>
</dbReference>
<dbReference type="GO" id="GO:0016020">
    <property type="term" value="C:membrane"/>
    <property type="evidence" value="ECO:0007669"/>
    <property type="project" value="UniProtKB-SubCell"/>
</dbReference>
<dbReference type="GO" id="GO:0006865">
    <property type="term" value="P:amino acid transport"/>
    <property type="evidence" value="ECO:0007669"/>
    <property type="project" value="InterPro"/>
</dbReference>
<feature type="transmembrane region" description="Helical" evidence="7">
    <location>
        <begin position="402"/>
        <end position="424"/>
    </location>
</feature>
<sequence>MNVGRNMFPVQNMPDLSDGDSPRPQLARRLLWFQSFMIGASATIGLGIFIRIGEVLSVSGPAGTILAFGLVGLVSIAVMDGVAEMIELWPVSNPFLEFVSAFVDEDLGKVVGFAYWYTYAMGFQSLLSAAGGLITLWINDKATLQLYQRVIFYFVSPLVLFCLNYMGVFWVGMVETVFGVAKITFLIAVFFLTLAVDYGRVGTNPQTTGTSCIDDGFRANPIIANSRFEAFLVAVPTAAFAFIGVETVAITAYEAKSRKHVKPPARLIAWCMTGLYLLSVCGSVLSVSWQDPRLPTLYRGQKPNPQENIRCRGPRTLPEFPEKELNKPPIVIALMNVGSRVGRDALTGCLIFVVLSAANAALYVASRTMFGLTKDIDKNTGLVSWVLSWLGFVTKGRGHHGAAGATFGQIPAGALIFSVLIFYWAPFTTNGQVLDVLSAMGTVGCLLVWASQALAYIRFDHLRRKYNTIRPHIREKKSPGQPFYAWFALISCLIIVLLLNTASWWNGKHIYPARWLQVYIGPLVLLVLYIVLKLSRLRSSRFRNGDSEKEQFFAALRDLERKARETVDTRVPMQDLRVNGDENPGPILDDGIMLGEDRDRDPIPHEDSDHELVEEPKGALQTNFPSGIEVMDERDSFEQAINRLQ</sequence>
<organism evidence="9 10">
    <name type="scientific">Aureobasidium pullulans EXF-150</name>
    <dbReference type="NCBI Taxonomy" id="1043002"/>
    <lineage>
        <taxon>Eukaryota</taxon>
        <taxon>Fungi</taxon>
        <taxon>Dikarya</taxon>
        <taxon>Ascomycota</taxon>
        <taxon>Pezizomycotina</taxon>
        <taxon>Dothideomycetes</taxon>
        <taxon>Dothideomycetidae</taxon>
        <taxon>Dothideales</taxon>
        <taxon>Saccotheciaceae</taxon>
        <taxon>Aureobasidium</taxon>
    </lineage>
</organism>
<feature type="transmembrane region" description="Helical" evidence="7">
    <location>
        <begin position="31"/>
        <end position="50"/>
    </location>
</feature>
<keyword evidence="4 7" id="KW-1133">Transmembrane helix</keyword>
<proteinExistence type="predicted"/>
<evidence type="ECO:0000256" key="2">
    <source>
        <dbReference type="ARBA" id="ARBA00022448"/>
    </source>
</evidence>
<evidence type="ECO:0000256" key="3">
    <source>
        <dbReference type="ARBA" id="ARBA00022692"/>
    </source>
</evidence>